<dbReference type="STRING" id="1715989.NITINOP_0590"/>
<dbReference type="Proteomes" id="UP000066284">
    <property type="component" value="Chromosome 1"/>
</dbReference>
<name>A0A0S4KQD5_9BACT</name>
<feature type="transmembrane region" description="Helical" evidence="1">
    <location>
        <begin position="70"/>
        <end position="89"/>
    </location>
</feature>
<proteinExistence type="predicted"/>
<dbReference type="KEGG" id="nio:NITINOP_0590"/>
<reference evidence="3" key="1">
    <citation type="submission" date="2015-09" db="EMBL/GenBank/DDBJ databases">
        <authorList>
            <person name="Daims H."/>
        </authorList>
    </citation>
    <scope>NUCLEOTIDE SEQUENCE [LARGE SCALE GENOMIC DNA]</scope>
</reference>
<keyword evidence="3" id="KW-1185">Reference proteome</keyword>
<dbReference type="EMBL" id="LN885086">
    <property type="protein sequence ID" value="CUQ65565.1"/>
    <property type="molecule type" value="Genomic_DNA"/>
</dbReference>
<protein>
    <submittedName>
        <fullName evidence="2">Uncharacterized protein</fullName>
    </submittedName>
</protein>
<evidence type="ECO:0000256" key="1">
    <source>
        <dbReference type="SAM" id="Phobius"/>
    </source>
</evidence>
<gene>
    <name evidence="2" type="ORF">NITINOP_0590</name>
</gene>
<evidence type="ECO:0000313" key="2">
    <source>
        <dbReference type="EMBL" id="CUQ65565.1"/>
    </source>
</evidence>
<keyword evidence="1" id="KW-1133">Transmembrane helix</keyword>
<accession>A0A0S4KQD5</accession>
<keyword evidence="1" id="KW-0472">Membrane</keyword>
<dbReference type="AlphaFoldDB" id="A0A0S4KQD5"/>
<sequence length="94" mass="10916">MKSAQLQQRPDLPENVIDALLRGERQEAIALLQKEANLPREDARELIATYILLTPGLRMKDTQPTTPWGIMRWLILLQAIVVAIGYFLFYHDQW</sequence>
<organism evidence="2 3">
    <name type="scientific">Candidatus Nitrospira inopinata</name>
    <dbReference type="NCBI Taxonomy" id="1715989"/>
    <lineage>
        <taxon>Bacteria</taxon>
        <taxon>Pseudomonadati</taxon>
        <taxon>Nitrospirota</taxon>
        <taxon>Nitrospiria</taxon>
        <taxon>Nitrospirales</taxon>
        <taxon>Nitrospiraceae</taxon>
        <taxon>Nitrospira</taxon>
    </lineage>
</organism>
<evidence type="ECO:0000313" key="3">
    <source>
        <dbReference type="Proteomes" id="UP000066284"/>
    </source>
</evidence>
<keyword evidence="1" id="KW-0812">Transmembrane</keyword>
<dbReference type="OrthoDB" id="9811574at2"/>
<dbReference type="RefSeq" id="WP_062483016.1">
    <property type="nucleotide sequence ID" value="NZ_LN885086.1"/>
</dbReference>